<name>A0A7S2YGP3_9STRA</name>
<keyword evidence="1" id="KW-0732">Signal</keyword>
<accession>A0A7S2YGP3</accession>
<protein>
    <submittedName>
        <fullName evidence="2">Uncharacterized protein</fullName>
    </submittedName>
</protein>
<reference evidence="2" key="1">
    <citation type="submission" date="2021-01" db="EMBL/GenBank/DDBJ databases">
        <authorList>
            <person name="Corre E."/>
            <person name="Pelletier E."/>
            <person name="Niang G."/>
            <person name="Scheremetjew M."/>
            <person name="Finn R."/>
            <person name="Kale V."/>
            <person name="Holt S."/>
            <person name="Cochrane G."/>
            <person name="Meng A."/>
            <person name="Brown T."/>
            <person name="Cohen L."/>
        </authorList>
    </citation>
    <scope>NUCLEOTIDE SEQUENCE</scope>
    <source>
        <strain evidence="2">CCMP125</strain>
    </source>
</reference>
<dbReference type="EMBL" id="HBHT01024361">
    <property type="protein sequence ID" value="CAD9975630.1"/>
    <property type="molecule type" value="Transcribed_RNA"/>
</dbReference>
<evidence type="ECO:0000256" key="1">
    <source>
        <dbReference type="SAM" id="SignalP"/>
    </source>
</evidence>
<evidence type="ECO:0000313" key="2">
    <source>
        <dbReference type="EMBL" id="CAD9975630.1"/>
    </source>
</evidence>
<sequence length="340" mass="36993">MVTTPLHLWVVLALSLATSTCAFLSVSPSLHESDPSINGRNTIREQRRRYERKSQLQAATGNMVSGNVISELAVVAIKLCLADHTDVSCDLTASPRDVFQGKIGPVKVKGRDWKSSRGLSCRAIEASVDTCQLDFGAILSEQKLILTTPAQGKCMIAMTAQDFGNFLVHPRIENAKLKASQSAGLIQAATESAKQQSSSPSLIDFYQDNVVIDSKQGSVTFYAKCAGTKCKCVLKRAAPAQQSSTNPQQKQPTAIVEVTTLKSQDDSNSTNPKLPASRLAQVFTMFFNEMIFDLYDGLLLSYRDMKVTDDKGGKATPNILLALNIRVEKFPSPAVRPSDF</sequence>
<proteinExistence type="predicted"/>
<feature type="signal peptide" evidence="1">
    <location>
        <begin position="1"/>
        <end position="22"/>
    </location>
</feature>
<gene>
    <name evidence="2" type="ORF">APAL1065_LOCUS16354</name>
</gene>
<feature type="chain" id="PRO_5031069295" evidence="1">
    <location>
        <begin position="23"/>
        <end position="340"/>
    </location>
</feature>
<organism evidence="2">
    <name type="scientific">Entomoneis paludosa</name>
    <dbReference type="NCBI Taxonomy" id="265537"/>
    <lineage>
        <taxon>Eukaryota</taxon>
        <taxon>Sar</taxon>
        <taxon>Stramenopiles</taxon>
        <taxon>Ochrophyta</taxon>
        <taxon>Bacillariophyta</taxon>
        <taxon>Bacillariophyceae</taxon>
        <taxon>Bacillariophycidae</taxon>
        <taxon>Entomoneidaceae</taxon>
        <taxon>Entomoneis</taxon>
    </lineage>
</organism>
<dbReference type="AlphaFoldDB" id="A0A7S2YGP3"/>